<evidence type="ECO:0000259" key="2">
    <source>
        <dbReference type="Pfam" id="PF00185"/>
    </source>
</evidence>
<dbReference type="PANTHER" id="PTHR45753">
    <property type="entry name" value="ORNITHINE CARBAMOYLTRANSFERASE, MITOCHONDRIAL"/>
    <property type="match status" value="1"/>
</dbReference>
<keyword evidence="1" id="KW-0808">Transferase</keyword>
<organism evidence="4">
    <name type="scientific">Bifidobacterium fermentum</name>
    <dbReference type="NCBI Taxonomy" id="3059035"/>
    <lineage>
        <taxon>Bacteria</taxon>
        <taxon>Bacillati</taxon>
        <taxon>Actinomycetota</taxon>
        <taxon>Actinomycetes</taxon>
        <taxon>Bifidobacteriales</taxon>
        <taxon>Bifidobacteriaceae</taxon>
        <taxon>Bifidobacterium</taxon>
    </lineage>
</organism>
<reference evidence="4" key="1">
    <citation type="submission" date="2023-07" db="EMBL/GenBank/DDBJ databases">
        <title>Bifidobacterium aquikefiriaerophilum sp. nov. and Bifidobacterium eccum sp. nov., isolated from water kefir.</title>
        <authorList>
            <person name="Breselge S."/>
            <person name="Bellassi P."/>
            <person name="Barcenilla C."/>
            <person name="Alvarez-Ordonez A."/>
            <person name="Morelli L."/>
            <person name="Cotter P.D."/>
        </authorList>
    </citation>
    <scope>NUCLEOTIDE SEQUENCE</scope>
    <source>
        <strain evidence="5">WK013_4_14</strain>
        <strain evidence="4">WK048_4_13</strain>
    </source>
</reference>
<feature type="domain" description="Aspartate/ornithine carbamoyltransferase carbamoyl-P binding" evidence="3">
    <location>
        <begin position="10"/>
        <end position="69"/>
    </location>
</feature>
<dbReference type="GO" id="GO:0042450">
    <property type="term" value="P:L-arginine biosynthetic process via ornithine"/>
    <property type="evidence" value="ECO:0007669"/>
    <property type="project" value="TreeGrafter"/>
</dbReference>
<dbReference type="GO" id="GO:0004585">
    <property type="term" value="F:ornithine carbamoyltransferase activity"/>
    <property type="evidence" value="ECO:0007669"/>
    <property type="project" value="TreeGrafter"/>
</dbReference>
<proteinExistence type="predicted"/>
<dbReference type="PANTHER" id="PTHR45753:SF3">
    <property type="entry name" value="ORNITHINE TRANSCARBAMYLASE, MITOCHONDRIAL"/>
    <property type="match status" value="1"/>
</dbReference>
<dbReference type="Pfam" id="PF02729">
    <property type="entry name" value="OTCace_N"/>
    <property type="match status" value="1"/>
</dbReference>
<dbReference type="RefSeq" id="WP_369342888.1">
    <property type="nucleotide sequence ID" value="NZ_CP129682.1"/>
</dbReference>
<dbReference type="EMBL" id="CP129682">
    <property type="protein sequence ID" value="XDS49720.1"/>
    <property type="molecule type" value="Genomic_DNA"/>
</dbReference>
<dbReference type="GO" id="GO:0016597">
    <property type="term" value="F:amino acid binding"/>
    <property type="evidence" value="ECO:0007669"/>
    <property type="project" value="InterPro"/>
</dbReference>
<protein>
    <recommendedName>
        <fullName evidence="6">Ornithine carbamoyltransferase</fullName>
    </recommendedName>
</protein>
<accession>A0AB39UEH2</accession>
<dbReference type="AlphaFoldDB" id="A0AB39UEH2"/>
<dbReference type="InterPro" id="IPR006132">
    <property type="entry name" value="Asp/Orn_carbamoyltranf_P-bd"/>
</dbReference>
<evidence type="ECO:0000256" key="1">
    <source>
        <dbReference type="ARBA" id="ARBA00022679"/>
    </source>
</evidence>
<dbReference type="InterPro" id="IPR036901">
    <property type="entry name" value="Asp/Orn_carbamoylTrfase_sf"/>
</dbReference>
<dbReference type="GO" id="GO:0019240">
    <property type="term" value="P:citrulline biosynthetic process"/>
    <property type="evidence" value="ECO:0007669"/>
    <property type="project" value="TreeGrafter"/>
</dbReference>
<dbReference type="Gene3D" id="3.40.50.1370">
    <property type="entry name" value="Aspartate/ornithine carbamoyltransferase"/>
    <property type="match status" value="2"/>
</dbReference>
<name>A0AB39UEH2_9BIFI</name>
<gene>
    <name evidence="5" type="ORF">QN216_05980</name>
    <name evidence="4" type="ORF">QN217_04470</name>
</gene>
<evidence type="ECO:0008006" key="6">
    <source>
        <dbReference type="Google" id="ProtNLM"/>
    </source>
</evidence>
<sequence>MFPPETLDRPEDPADVVGFLQPWVRALIVRHPDMKKIEQLAAASEVPVINAMTDINHPCEILSDLYSLQRDYDIERLRFVYVGARSNTLHSWQEASRALGLDLTQCCPSGLEVPGIQWKEDIHEAVRDADVIMTDRSESQDPRLARYQITEQLLDEAPAGALFDPCPPFTRGAEISAGSLDHSAFVGHRFKSALLPVQQAITAFCLGADRQDRIENLT</sequence>
<feature type="domain" description="Aspartate/ornithine carbamoyltransferase Asp/Orn-binding" evidence="2">
    <location>
        <begin position="77"/>
        <end position="183"/>
    </location>
</feature>
<dbReference type="EMBL" id="CP129675">
    <property type="protein sequence ID" value="XDS47588.1"/>
    <property type="molecule type" value="Genomic_DNA"/>
</dbReference>
<dbReference type="InterPro" id="IPR006131">
    <property type="entry name" value="Asp_carbamoyltransf_Asp/Orn-bd"/>
</dbReference>
<evidence type="ECO:0000313" key="4">
    <source>
        <dbReference type="EMBL" id="XDS47588.1"/>
    </source>
</evidence>
<dbReference type="SUPFAM" id="SSF53671">
    <property type="entry name" value="Aspartate/ornithine carbamoyltransferase"/>
    <property type="match status" value="1"/>
</dbReference>
<evidence type="ECO:0000313" key="5">
    <source>
        <dbReference type="EMBL" id="XDS49720.1"/>
    </source>
</evidence>
<evidence type="ECO:0000259" key="3">
    <source>
        <dbReference type="Pfam" id="PF02729"/>
    </source>
</evidence>
<dbReference type="Pfam" id="PF00185">
    <property type="entry name" value="OTCace"/>
    <property type="match status" value="1"/>
</dbReference>